<reference evidence="2 3" key="1">
    <citation type="submission" date="2024-01" db="EMBL/GenBank/DDBJ databases">
        <title>The complete chloroplast genome sequence of Lithospermum erythrorhizon: insights into the phylogenetic relationship among Boraginaceae species and the maternal lineages of purple gromwells.</title>
        <authorList>
            <person name="Okada T."/>
            <person name="Watanabe K."/>
        </authorList>
    </citation>
    <scope>NUCLEOTIDE SEQUENCE [LARGE SCALE GENOMIC DNA]</scope>
</reference>
<feature type="region of interest" description="Disordered" evidence="1">
    <location>
        <begin position="79"/>
        <end position="211"/>
    </location>
</feature>
<proteinExistence type="predicted"/>
<keyword evidence="3" id="KW-1185">Reference proteome</keyword>
<sequence length="211" mass="22865">MNRTHRILQGLLHARSCTGRFSTGRGDDRANLVPDHEFDTSGNPIRWAAILLTAKDTFLPNLVPLDRMKGKRPIAFKKSKVVKKGVSSPRSSTGVAATQRSSPIAAEPVSSIQPDLQRSSSSPLQKERRPAGKRPSEGIASQGRDKRPQTSPELEDLPKSGIPPSAFPKYDPLMAPGFLSSEFLEKPYTLPGDSKSARGPPSRETSSPSTL</sequence>
<evidence type="ECO:0000313" key="2">
    <source>
        <dbReference type="EMBL" id="GAA0164654.1"/>
    </source>
</evidence>
<feature type="compositionally biased region" description="Polar residues" evidence="1">
    <location>
        <begin position="93"/>
        <end position="102"/>
    </location>
</feature>
<feature type="compositionally biased region" description="Basic and acidic residues" evidence="1">
    <location>
        <begin position="125"/>
        <end position="136"/>
    </location>
</feature>
<dbReference type="Proteomes" id="UP001454036">
    <property type="component" value="Unassembled WGS sequence"/>
</dbReference>
<evidence type="ECO:0000256" key="1">
    <source>
        <dbReference type="SAM" id="MobiDB-lite"/>
    </source>
</evidence>
<feature type="compositionally biased region" description="Polar residues" evidence="1">
    <location>
        <begin position="110"/>
        <end position="124"/>
    </location>
</feature>
<gene>
    <name evidence="2" type="ORF">LIER_20241</name>
</gene>
<dbReference type="AlphaFoldDB" id="A0AAV3QKU4"/>
<evidence type="ECO:0000313" key="3">
    <source>
        <dbReference type="Proteomes" id="UP001454036"/>
    </source>
</evidence>
<name>A0AAV3QKU4_LITER</name>
<comment type="caution">
    <text evidence="2">The sequence shown here is derived from an EMBL/GenBank/DDBJ whole genome shotgun (WGS) entry which is preliminary data.</text>
</comment>
<accession>A0AAV3QKU4</accession>
<dbReference type="EMBL" id="BAABME010005116">
    <property type="protein sequence ID" value="GAA0164654.1"/>
    <property type="molecule type" value="Genomic_DNA"/>
</dbReference>
<organism evidence="2 3">
    <name type="scientific">Lithospermum erythrorhizon</name>
    <name type="common">Purple gromwell</name>
    <name type="synonym">Lithospermum officinale var. erythrorhizon</name>
    <dbReference type="NCBI Taxonomy" id="34254"/>
    <lineage>
        <taxon>Eukaryota</taxon>
        <taxon>Viridiplantae</taxon>
        <taxon>Streptophyta</taxon>
        <taxon>Embryophyta</taxon>
        <taxon>Tracheophyta</taxon>
        <taxon>Spermatophyta</taxon>
        <taxon>Magnoliopsida</taxon>
        <taxon>eudicotyledons</taxon>
        <taxon>Gunneridae</taxon>
        <taxon>Pentapetalae</taxon>
        <taxon>asterids</taxon>
        <taxon>lamiids</taxon>
        <taxon>Boraginales</taxon>
        <taxon>Boraginaceae</taxon>
        <taxon>Boraginoideae</taxon>
        <taxon>Lithospermeae</taxon>
        <taxon>Lithospermum</taxon>
    </lineage>
</organism>
<protein>
    <submittedName>
        <fullName evidence="2">Uncharacterized protein</fullName>
    </submittedName>
</protein>